<organism evidence="2 3">
    <name type="scientific">Bacteroides fragilis str. 1007-1-F #10</name>
    <dbReference type="NCBI Taxonomy" id="1339295"/>
    <lineage>
        <taxon>Bacteria</taxon>
        <taxon>Pseudomonadati</taxon>
        <taxon>Bacteroidota</taxon>
        <taxon>Bacteroidia</taxon>
        <taxon>Bacteroidales</taxon>
        <taxon>Bacteroidaceae</taxon>
        <taxon>Bacteroides</taxon>
    </lineage>
</organism>
<sequence length="174" mass="20177">MITSEIIQGMNMITLCKYEEYNNSDTVSGTTNDTGIMLKINQLELQVTQLTTQLVTQSYKKRHTGDTNTKKDKEDIKESPNGDKKEAEASSLISSNPDFIKFNDWLKRKAPFCSNPKNFSSQITEAEFLKLKEKYTSKQIADIIEQIENRKDLRKRYTNLYRTVLNWAKKEYGN</sequence>
<accession>A0AAN4SHK5</accession>
<dbReference type="AlphaFoldDB" id="A0AAN4SHK5"/>
<feature type="region of interest" description="Disordered" evidence="1">
    <location>
        <begin position="58"/>
        <end position="91"/>
    </location>
</feature>
<reference evidence="2 3" key="1">
    <citation type="submission" date="2014-02" db="EMBL/GenBank/DDBJ databases">
        <authorList>
            <person name="Sears C."/>
            <person name="Carroll K."/>
            <person name="Sack B.R."/>
            <person name="Qadri F."/>
            <person name="Myers L.L."/>
            <person name="Chung G.-T."/>
            <person name="Escheverria P."/>
            <person name="Fraser C.M."/>
            <person name="Sadzewicz L."/>
            <person name="Shefchek K.A."/>
            <person name="Tallon L."/>
            <person name="Das S.P."/>
            <person name="Daugherty S."/>
            <person name="Mongodin E.F."/>
        </authorList>
    </citation>
    <scope>NUCLEOTIDE SEQUENCE [LARGE SCALE GENOMIC DNA]</scope>
    <source>
        <strain evidence="2 3">1007-1-F #10</strain>
    </source>
</reference>
<dbReference type="Proteomes" id="UP000022433">
    <property type="component" value="Unassembled WGS sequence"/>
</dbReference>
<gene>
    <name evidence="2" type="ORF">M104_3216</name>
</gene>
<proteinExistence type="predicted"/>
<evidence type="ECO:0000313" key="2">
    <source>
        <dbReference type="EMBL" id="EYA13671.1"/>
    </source>
</evidence>
<evidence type="ECO:0000256" key="1">
    <source>
        <dbReference type="SAM" id="MobiDB-lite"/>
    </source>
</evidence>
<evidence type="ECO:0000313" key="3">
    <source>
        <dbReference type="Proteomes" id="UP000022433"/>
    </source>
</evidence>
<name>A0AAN4SHK5_BACFG</name>
<protein>
    <submittedName>
        <fullName evidence="2">Uncharacterized protein</fullName>
    </submittedName>
</protein>
<feature type="compositionally biased region" description="Basic and acidic residues" evidence="1">
    <location>
        <begin position="64"/>
        <end position="88"/>
    </location>
</feature>
<comment type="caution">
    <text evidence="2">The sequence shown here is derived from an EMBL/GenBank/DDBJ whole genome shotgun (WGS) entry which is preliminary data.</text>
</comment>
<dbReference type="EMBL" id="JGEA01000029">
    <property type="protein sequence ID" value="EYA13671.1"/>
    <property type="molecule type" value="Genomic_DNA"/>
</dbReference>